<feature type="domain" description="N-acyltransferase N-terminal" evidence="1">
    <location>
        <begin position="44"/>
        <end position="171"/>
    </location>
</feature>
<dbReference type="Pfam" id="PF18082">
    <property type="entry name" value="NAT_N"/>
    <property type="match status" value="1"/>
</dbReference>
<evidence type="ECO:0000259" key="1">
    <source>
        <dbReference type="Pfam" id="PF18082"/>
    </source>
</evidence>
<dbReference type="RefSeq" id="WP_213518589.1">
    <property type="nucleotide sequence ID" value="NZ_BOSE01000008.1"/>
</dbReference>
<comment type="caution">
    <text evidence="3">The sequence shown here is derived from an EMBL/GenBank/DDBJ whole genome shotgun (WGS) entry which is preliminary data.</text>
</comment>
<gene>
    <name evidence="3" type="ORF">J40TS1_39550</name>
</gene>
<dbReference type="Pfam" id="PF18164">
    <property type="entry name" value="GNAT_C"/>
    <property type="match status" value="1"/>
</dbReference>
<accession>A0A919YQP7</accession>
<dbReference type="InterPro" id="IPR041273">
    <property type="entry name" value="NAT_N"/>
</dbReference>
<dbReference type="Proteomes" id="UP000683139">
    <property type="component" value="Unassembled WGS sequence"/>
</dbReference>
<reference evidence="3" key="1">
    <citation type="submission" date="2021-03" db="EMBL/GenBank/DDBJ databases">
        <title>Antimicrobial resistance genes in bacteria isolated from Japanese honey, and their potential for conferring macrolide and lincosamide resistance in the American foulbrood pathogen Paenibacillus larvae.</title>
        <authorList>
            <person name="Okamoto M."/>
            <person name="Kumagai M."/>
            <person name="Kanamori H."/>
            <person name="Takamatsu D."/>
        </authorList>
    </citation>
    <scope>NUCLEOTIDE SEQUENCE</scope>
    <source>
        <strain evidence="3">J40TS1</strain>
    </source>
</reference>
<dbReference type="AlphaFoldDB" id="A0A919YQP7"/>
<organism evidence="3 4">
    <name type="scientific">Paenibacillus montaniterrae</name>
    <dbReference type="NCBI Taxonomy" id="429341"/>
    <lineage>
        <taxon>Bacteria</taxon>
        <taxon>Bacillati</taxon>
        <taxon>Bacillota</taxon>
        <taxon>Bacilli</taxon>
        <taxon>Bacillales</taxon>
        <taxon>Paenibacillaceae</taxon>
        <taxon>Paenibacillus</taxon>
    </lineage>
</organism>
<dbReference type="EMBL" id="BOSE01000008">
    <property type="protein sequence ID" value="GIP18313.1"/>
    <property type="molecule type" value="Genomic_DNA"/>
</dbReference>
<dbReference type="Gene3D" id="3.40.630.120">
    <property type="match status" value="1"/>
</dbReference>
<sequence>MISRKPDYEHCIAHCQFDYVPEGLEQRYQSYEPGSDRQFISRSFLESVFTKYAVPEFARRELLQSIEEIEKDDILLLFSQFLIEQMCTARENCDEIDYRPMQPQCMEKGERYTFLLLLACIEPSQRRMAARGIPSSYFADIPGNFLSPQLDRFVRYGDATVKDFPWELNFYTQSIFLLDRFYFIPHIFSSEINVYRHRQSGEVLALHHEGANVRKDGQFDGVNGVFDPTGSFTTQWVEHNGEITANRINPLGFIESKPTTIKVDEWELVLQPGDRMLALHIPSGPGYTTERLQSSMKLALSFYTTYFPEQQLRGFWSESWLYDGRLSLCLDEKKSNIVSVQRQFYNYPVAGGDSMLHHELFGDRNADPLTFEPKTSLQRAVIEQYKAGARFHTTGMFVLSEELERIGNDPYLNGKDIADFLKIMTITF</sequence>
<evidence type="ECO:0000313" key="3">
    <source>
        <dbReference type="EMBL" id="GIP18313.1"/>
    </source>
</evidence>
<name>A0A919YQP7_9BACL</name>
<keyword evidence="4" id="KW-1185">Reference proteome</keyword>
<evidence type="ECO:0008006" key="5">
    <source>
        <dbReference type="Google" id="ProtNLM"/>
    </source>
</evidence>
<proteinExistence type="predicted"/>
<evidence type="ECO:0000313" key="4">
    <source>
        <dbReference type="Proteomes" id="UP000683139"/>
    </source>
</evidence>
<feature type="domain" description="GNAT-like C-terminal" evidence="2">
    <location>
        <begin position="263"/>
        <end position="393"/>
    </location>
</feature>
<dbReference type="InterPro" id="IPR041644">
    <property type="entry name" value="GNAT_C"/>
</dbReference>
<protein>
    <recommendedName>
        <fullName evidence="5">GNAT-like C-terminal domain-containing protein</fullName>
    </recommendedName>
</protein>
<evidence type="ECO:0000259" key="2">
    <source>
        <dbReference type="Pfam" id="PF18164"/>
    </source>
</evidence>